<reference evidence="2" key="1">
    <citation type="journal article" date="2012" name="Proc. Natl. Acad. Sci. U.S.A.">
        <title>Antigenic diversity is generated by distinct evolutionary mechanisms in African trypanosome species.</title>
        <authorList>
            <person name="Jackson A.P."/>
            <person name="Berry A."/>
            <person name="Aslett M."/>
            <person name="Allison H.C."/>
            <person name="Burton P."/>
            <person name="Vavrova-Anderson J."/>
            <person name="Brown R."/>
            <person name="Browne H."/>
            <person name="Corton N."/>
            <person name="Hauser H."/>
            <person name="Gamble J."/>
            <person name="Gilderthorp R."/>
            <person name="Marcello L."/>
            <person name="McQuillan J."/>
            <person name="Otto T.D."/>
            <person name="Quail M.A."/>
            <person name="Sanders M.J."/>
            <person name="van Tonder A."/>
            <person name="Ginger M.L."/>
            <person name="Field M.C."/>
            <person name="Barry J.D."/>
            <person name="Hertz-Fowler C."/>
            <person name="Berriman M."/>
        </authorList>
    </citation>
    <scope>NUCLEOTIDE SEQUENCE</scope>
    <source>
        <strain evidence="2">IL3000</strain>
    </source>
</reference>
<feature type="transmembrane region" description="Helical" evidence="1">
    <location>
        <begin position="297"/>
        <end position="318"/>
    </location>
</feature>
<accession>G0US23</accession>
<feature type="transmembrane region" description="Helical" evidence="1">
    <location>
        <begin position="518"/>
        <end position="537"/>
    </location>
</feature>
<keyword evidence="1" id="KW-1133">Transmembrane helix</keyword>
<name>G0US23_TRYCI</name>
<feature type="transmembrane region" description="Helical" evidence="1">
    <location>
        <begin position="549"/>
        <end position="567"/>
    </location>
</feature>
<dbReference type="PANTHER" id="PTHR34993:SF1">
    <property type="entry name" value="TRANSMEMBRANE PROTEIN"/>
    <property type="match status" value="1"/>
</dbReference>
<evidence type="ECO:0000313" key="2">
    <source>
        <dbReference type="EMBL" id="CCC92185.1"/>
    </source>
</evidence>
<dbReference type="VEuPathDB" id="TriTrypDB:TcIL3000_8_4060"/>
<feature type="transmembrane region" description="Helical" evidence="1">
    <location>
        <begin position="420"/>
        <end position="442"/>
    </location>
</feature>
<feature type="transmembrane region" description="Helical" evidence="1">
    <location>
        <begin position="607"/>
        <end position="629"/>
    </location>
</feature>
<feature type="transmembrane region" description="Helical" evidence="1">
    <location>
        <begin position="77"/>
        <end position="97"/>
    </location>
</feature>
<gene>
    <name evidence="2" type="ORF">TCIL3000_8_4060</name>
</gene>
<feature type="transmembrane region" description="Helical" evidence="1">
    <location>
        <begin position="574"/>
        <end position="595"/>
    </location>
</feature>
<proteinExistence type="predicted"/>
<keyword evidence="1" id="KW-0812">Transmembrane</keyword>
<sequence length="1027" mass="114285">MIYDVLELLLNYMQFVSLIVLVAPSAFPPFYSSPFRLLDSALSSVSHGSGDVNSTSTRSPMSGFNFPAWMPPDLRSLFAFTSIVLPFGLSGLSVLVLGPLLFVFFTYSLCISVFTMVSGVLLLYAQRSAAIRDSGSALSRLVLSVPTQINIAMATAGGVSVILLLSIGFVWYHVARRRKRAQVLEQLRYLEHAPRAVEERAAEMLLGSNTTTRNEEDCDPPPSLQSQWGGDEARVCYAKAELAFREMQRRKHVETYARSPAWILLKLFALLISVAALLYLLWDGVWNNSESLPRGTMLYSIVGVLLLTALLLTVSLVLSFSEKGRRWLFSAKLWLRHLFIYFLMLFVSFLYAPILCNSISVIPCRDLHSNANLSSVKMLHGIQTGSGVRQIVWQRGLLADPNVPCAGVDGFMRASSLLTATAYTLFIIMLVGFVTRQVLLALEHYPLAKSRRHSLGCCEQGSKVETENGWPQRGFAARDAVSQPHGISDSLTTYYERVRLSANEVRFLYAPYTYSWRYFKLVVLVQKTAMVIFSQVMREDVGVLSPWTGFVALMLINLAMFAMLLLCRPYAETLEYVVSVALQLMLLVLASMGLVSFLEPVKIPEGLWSLVTSCVVLVPCAAVFVGNALTSKSQSCPTRWDTHKHFAKGRRRTVAGPRRWISVLRNLCAKSMCAEHLWCQRYGQEVFREQKFVPALYFVSNKGSVLMREVEPPRTAAFLVETLSEATKRIKTVSDDYKSQASSSPQTEVDFSSAYVYLRSLRKKLFSGRFESREGQSAALCSHPHVMGVAPLHVAGTPGNMSQGPLSAQHPAHFSEEFCSSSAPVSLGATGSSPTPTKWWLQSSKQNSAAASPMTSLVPIDPLSESTVGGHLRRPLATALFSSVRGAYDEPSTPNFCTRRVSLRTNTDRCVHYDNMTASLDGRPASPLFSQYHPSVSQHMRHQEAFFELVQAVTGRHRLVQYHREQKHHLERQQRAVDCYTNEQAASMVRRLLVFIVSTTAVAAAMFLRGILHVGEEGYSEHDGDNI</sequence>
<evidence type="ECO:0000256" key="1">
    <source>
        <dbReference type="SAM" id="Phobius"/>
    </source>
</evidence>
<feature type="transmembrane region" description="Helical" evidence="1">
    <location>
        <begin position="104"/>
        <end position="125"/>
    </location>
</feature>
<organism evidence="2">
    <name type="scientific">Trypanosoma congolense (strain IL3000)</name>
    <dbReference type="NCBI Taxonomy" id="1068625"/>
    <lineage>
        <taxon>Eukaryota</taxon>
        <taxon>Discoba</taxon>
        <taxon>Euglenozoa</taxon>
        <taxon>Kinetoplastea</taxon>
        <taxon>Metakinetoplastina</taxon>
        <taxon>Trypanosomatida</taxon>
        <taxon>Trypanosomatidae</taxon>
        <taxon>Trypanosoma</taxon>
        <taxon>Nannomonas</taxon>
    </lineage>
</organism>
<dbReference type="AlphaFoldDB" id="G0US23"/>
<feature type="transmembrane region" description="Helical" evidence="1">
    <location>
        <begin position="261"/>
        <end position="282"/>
    </location>
</feature>
<dbReference type="PANTHER" id="PTHR34993">
    <property type="entry name" value="TRANSMEMBRANE PROTEIN"/>
    <property type="match status" value="1"/>
</dbReference>
<feature type="transmembrane region" description="Helical" evidence="1">
    <location>
        <begin position="338"/>
        <end position="362"/>
    </location>
</feature>
<feature type="transmembrane region" description="Helical" evidence="1">
    <location>
        <begin position="149"/>
        <end position="172"/>
    </location>
</feature>
<feature type="transmembrane region" description="Helical" evidence="1">
    <location>
        <begin position="12"/>
        <end position="31"/>
    </location>
</feature>
<keyword evidence="1" id="KW-0472">Membrane</keyword>
<feature type="transmembrane region" description="Helical" evidence="1">
    <location>
        <begin position="992"/>
        <end position="1012"/>
    </location>
</feature>
<protein>
    <submittedName>
        <fullName evidence="2">Uncharacterized protein</fullName>
    </submittedName>
</protein>
<dbReference type="EMBL" id="HE575321">
    <property type="protein sequence ID" value="CCC92185.1"/>
    <property type="molecule type" value="Genomic_DNA"/>
</dbReference>